<evidence type="ECO:0000256" key="1">
    <source>
        <dbReference type="ARBA" id="ARBA00022679"/>
    </source>
</evidence>
<gene>
    <name evidence="2" type="ORF">KYE46_05985</name>
</gene>
<sequence length="670" mass="71984">MAAPDLTALYKEGLAAQQAGKTDAALAIFDRILSQRADIPEVLFQRARCLMARDPKAAEKDFRAALRRKPKEAAIWQGLHSVLRGGARVKLEKEAFRAKITLGSEADARPILQALKSGRADQAEMAAVALGKRAPAAFWPAYLLGEARLALSKPAVAPLETAVARDPDYVPARLALARAYAGAQRPAQAEATLGDLATPEATLIRARLFRDTGRPEAAVEALQSRPLKDARGAAELALSLAQLGKGDAALDAARDAIKAGAATEPLLRATAFALEEAGNIAGAEAVIDEALKTPTATLMTHRAQLHQSAGEFAAAEAGLIAAIDATPTHGEAYRAYMNGRKITEDDPILPRLDAVLERADIKAPDRAALHFAAAKARGDMGQHDAVFPHLDVANRLMGKAYPYNFEADLAEARLLTAEWNTLKDVPAQGPVDPVIFVTGLPRSGTTLIETILAAHPDVGAGGEMPFLSRALMPVLEALRHDTLSPDALATAGQRYLSAAQRRTGGARVIADKAIATFSRIGHAARALPGAHFVLVKRDPRDTGLSLYRNMFPEGLHRYAYDLQAMGKYIRLHDAVVEFWQKALPDRVHVVEYEALTAEPEPHIRALLEAVDLPWNDACLAPEATGRRIQTLSFAQARQPIGTTAVAGWRRHAEELQPLIATLEADMDLTL</sequence>
<evidence type="ECO:0000313" key="3">
    <source>
        <dbReference type="Proteomes" id="UP000825009"/>
    </source>
</evidence>
<organism evidence="2 3">
    <name type="scientific">Gymnodinialimonas ceratoperidinii</name>
    <dbReference type="NCBI Taxonomy" id="2856823"/>
    <lineage>
        <taxon>Bacteria</taxon>
        <taxon>Pseudomonadati</taxon>
        <taxon>Pseudomonadota</taxon>
        <taxon>Alphaproteobacteria</taxon>
        <taxon>Rhodobacterales</taxon>
        <taxon>Paracoccaceae</taxon>
        <taxon>Gymnodinialimonas</taxon>
    </lineage>
</organism>
<dbReference type="InterPro" id="IPR019734">
    <property type="entry name" value="TPR_rpt"/>
</dbReference>
<dbReference type="PANTHER" id="PTHR12788:SF10">
    <property type="entry name" value="PROTEIN-TYROSINE SULFOTRANSFERASE"/>
    <property type="match status" value="1"/>
</dbReference>
<dbReference type="KEGG" id="gce:KYE46_05985"/>
<dbReference type="GO" id="GO:0005737">
    <property type="term" value="C:cytoplasm"/>
    <property type="evidence" value="ECO:0007669"/>
    <property type="project" value="UniProtKB-ARBA"/>
</dbReference>
<dbReference type="AlphaFoldDB" id="A0A8F6TXK9"/>
<keyword evidence="1" id="KW-0808">Transferase</keyword>
<dbReference type="RefSeq" id="WP_219004154.1">
    <property type="nucleotide sequence ID" value="NZ_CP079194.1"/>
</dbReference>
<dbReference type="GO" id="GO:0012505">
    <property type="term" value="C:endomembrane system"/>
    <property type="evidence" value="ECO:0007669"/>
    <property type="project" value="UniProtKB-ARBA"/>
</dbReference>
<accession>A0A8F6TXK9</accession>
<reference evidence="2 3" key="1">
    <citation type="submission" date="2021-07" db="EMBL/GenBank/DDBJ databases">
        <title>A novel Jannaschia species isolated from marine dinoflagellate Ceratoperidinium margalefii.</title>
        <authorList>
            <person name="Jiang Y."/>
            <person name="Li Z."/>
        </authorList>
    </citation>
    <scope>NUCLEOTIDE SEQUENCE [LARGE SCALE GENOMIC DNA]</scope>
    <source>
        <strain evidence="2 3">J12C1-MA-4</strain>
    </source>
</reference>
<keyword evidence="3" id="KW-1185">Reference proteome</keyword>
<dbReference type="SMART" id="SM00028">
    <property type="entry name" value="TPR"/>
    <property type="match status" value="4"/>
</dbReference>
<dbReference type="GO" id="GO:0008476">
    <property type="term" value="F:protein-tyrosine sulfotransferase activity"/>
    <property type="evidence" value="ECO:0007669"/>
    <property type="project" value="InterPro"/>
</dbReference>
<dbReference type="EMBL" id="CP079194">
    <property type="protein sequence ID" value="QXT40781.1"/>
    <property type="molecule type" value="Genomic_DNA"/>
</dbReference>
<dbReference type="InterPro" id="IPR026634">
    <property type="entry name" value="TPST-like"/>
</dbReference>
<protein>
    <submittedName>
        <fullName evidence="2">Sulfotransferase</fullName>
    </submittedName>
</protein>
<dbReference type="Pfam" id="PF13469">
    <property type="entry name" value="Sulfotransfer_3"/>
    <property type="match status" value="1"/>
</dbReference>
<dbReference type="Proteomes" id="UP000825009">
    <property type="component" value="Chromosome"/>
</dbReference>
<evidence type="ECO:0000313" key="2">
    <source>
        <dbReference type="EMBL" id="QXT40781.1"/>
    </source>
</evidence>
<dbReference type="PANTHER" id="PTHR12788">
    <property type="entry name" value="PROTEIN-TYROSINE SULFOTRANSFERASE 2"/>
    <property type="match status" value="1"/>
</dbReference>
<name>A0A8F6TXK9_9RHOB</name>
<dbReference type="Pfam" id="PF14559">
    <property type="entry name" value="TPR_19"/>
    <property type="match status" value="1"/>
</dbReference>
<proteinExistence type="predicted"/>